<evidence type="ECO:0000313" key="2">
    <source>
        <dbReference type="EMBL" id="MFB9137908.1"/>
    </source>
</evidence>
<evidence type="ECO:0000256" key="1">
    <source>
        <dbReference type="SAM" id="Phobius"/>
    </source>
</evidence>
<dbReference type="RefSeq" id="WP_390198382.1">
    <property type="nucleotide sequence ID" value="NZ_JBHMEP010000068.1"/>
</dbReference>
<feature type="non-terminal residue" evidence="2">
    <location>
        <position position="1"/>
    </location>
</feature>
<feature type="transmembrane region" description="Helical" evidence="1">
    <location>
        <begin position="53"/>
        <end position="74"/>
    </location>
</feature>
<reference evidence="2 3" key="1">
    <citation type="submission" date="2024-09" db="EMBL/GenBank/DDBJ databases">
        <authorList>
            <person name="Sun Q."/>
            <person name="Mori K."/>
        </authorList>
    </citation>
    <scope>NUCLEOTIDE SEQUENCE [LARGE SCALE GENOMIC DNA]</scope>
    <source>
        <strain evidence="2 3">CECT 8064</strain>
    </source>
</reference>
<dbReference type="Pfam" id="PF20482">
    <property type="entry name" value="DUF6722"/>
    <property type="match status" value="1"/>
</dbReference>
<proteinExistence type="predicted"/>
<keyword evidence="1" id="KW-0812">Transmembrane</keyword>
<dbReference type="Proteomes" id="UP001589645">
    <property type="component" value="Unassembled WGS sequence"/>
</dbReference>
<keyword evidence="3" id="KW-1185">Reference proteome</keyword>
<protein>
    <submittedName>
        <fullName evidence="2">DUF6722 family protein</fullName>
    </submittedName>
</protein>
<name>A0ABV5HUH2_9VIBR</name>
<accession>A0ABV5HUH2</accession>
<gene>
    <name evidence="2" type="ORF">ACFFUV_23510</name>
</gene>
<dbReference type="InterPro" id="IPR046568">
    <property type="entry name" value="DUF6722"/>
</dbReference>
<organism evidence="2 3">
    <name type="scientific">Vibrio olivae</name>
    <dbReference type="NCBI Taxonomy" id="1243002"/>
    <lineage>
        <taxon>Bacteria</taxon>
        <taxon>Pseudomonadati</taxon>
        <taxon>Pseudomonadota</taxon>
        <taxon>Gammaproteobacteria</taxon>
        <taxon>Vibrionales</taxon>
        <taxon>Vibrionaceae</taxon>
        <taxon>Vibrio</taxon>
    </lineage>
</organism>
<comment type="caution">
    <text evidence="2">The sequence shown here is derived from an EMBL/GenBank/DDBJ whole genome shotgun (WGS) entry which is preliminary data.</text>
</comment>
<keyword evidence="1" id="KW-1133">Transmembrane helix</keyword>
<dbReference type="EMBL" id="JBHMEP010000068">
    <property type="protein sequence ID" value="MFB9137908.1"/>
    <property type="molecule type" value="Genomic_DNA"/>
</dbReference>
<evidence type="ECO:0000313" key="3">
    <source>
        <dbReference type="Proteomes" id="UP001589645"/>
    </source>
</evidence>
<keyword evidence="1" id="KW-0472">Membrane</keyword>
<sequence>SPLGAGGGINKKQLIYYLCNMKKELGKWLMDIAKYITTAVILTSIFGDVEQKWIIYLGGILAVAFTLGWGLYLVKDKKKGE</sequence>